<dbReference type="InterPro" id="IPR003594">
    <property type="entry name" value="HATPase_dom"/>
</dbReference>
<evidence type="ECO:0000256" key="1">
    <source>
        <dbReference type="ARBA" id="ARBA00000085"/>
    </source>
</evidence>
<keyword evidence="12" id="KW-1185">Reference proteome</keyword>
<dbReference type="RefSeq" id="WP_231449408.1">
    <property type="nucleotide sequence ID" value="NZ_JAJOMB010000031.1"/>
</dbReference>
<dbReference type="Pfam" id="PF07730">
    <property type="entry name" value="HisKA_3"/>
    <property type="match status" value="1"/>
</dbReference>
<keyword evidence="4" id="KW-0808">Transferase</keyword>
<dbReference type="InterPro" id="IPR011712">
    <property type="entry name" value="Sig_transdc_His_kin_sub3_dim/P"/>
</dbReference>
<keyword evidence="9" id="KW-1133">Transmembrane helix</keyword>
<sequence length="427" mass="45345">MDQAQGMEPTRERLSPREALGQASNRAITALEEMGGGVNTALLALFTSFMVLGTALLCLVGIGLLLVPVTLQMVHSVAARERARLGRWGTPVLGPVHRVTNLRAALRDPSTRGELKWLPVHGLGGLFLGFWGLMLPLLAVRDLSFPLWYPFLPDGMGSASIGVWVVDTWPQVFIVFMMGVGWTAILLGLSPAMARLQARPGRRFLSPPPGVDLSGRIAELTSSRAAALDAHATELRRIERSLHDGTQNKVVAVTMLLGTARRALARENVDRATVDQIIAQAQDAAEEALKELRGVVRSILPPVIEDRGLAGALSGLATNCAVATVVDVQVPGRCPASVEATAYFVVAEALTNVAKHSGASAAAVRLRRRNERLLIEIEDDGRGGADESAGSGLVGMRRRVQAHDGSVSVSSPVGGPTMLKVELPCGS</sequence>
<dbReference type="CDD" id="cd16917">
    <property type="entry name" value="HATPase_UhpB-NarQ-NarX-like"/>
    <property type="match status" value="1"/>
</dbReference>
<dbReference type="InterPro" id="IPR036890">
    <property type="entry name" value="HATPase_C_sf"/>
</dbReference>
<evidence type="ECO:0000256" key="3">
    <source>
        <dbReference type="ARBA" id="ARBA00022553"/>
    </source>
</evidence>
<dbReference type="InterPro" id="IPR025828">
    <property type="entry name" value="Put_sensor_dom"/>
</dbReference>
<feature type="domain" description="Histidine kinase/HSP90-like ATPase" evidence="10">
    <location>
        <begin position="337"/>
        <end position="427"/>
    </location>
</feature>
<evidence type="ECO:0000256" key="7">
    <source>
        <dbReference type="ARBA" id="ARBA00022840"/>
    </source>
</evidence>
<evidence type="ECO:0000256" key="9">
    <source>
        <dbReference type="SAM" id="Phobius"/>
    </source>
</evidence>
<evidence type="ECO:0000256" key="5">
    <source>
        <dbReference type="ARBA" id="ARBA00022741"/>
    </source>
</evidence>
<dbReference type="EC" id="2.7.13.3" evidence="2"/>
<proteinExistence type="predicted"/>
<dbReference type="AlphaFoldDB" id="A0A9X1SY02"/>
<dbReference type="EMBL" id="JAJOMB010000031">
    <property type="protein sequence ID" value="MCD5316556.1"/>
    <property type="molecule type" value="Genomic_DNA"/>
</dbReference>
<dbReference type="InterPro" id="IPR050482">
    <property type="entry name" value="Sensor_HK_TwoCompSys"/>
</dbReference>
<dbReference type="GO" id="GO:0000155">
    <property type="term" value="F:phosphorelay sensor kinase activity"/>
    <property type="evidence" value="ECO:0007669"/>
    <property type="project" value="InterPro"/>
</dbReference>
<dbReference type="GO" id="GO:0005524">
    <property type="term" value="F:ATP binding"/>
    <property type="evidence" value="ECO:0007669"/>
    <property type="project" value="UniProtKB-KW"/>
</dbReference>
<dbReference type="GO" id="GO:0016020">
    <property type="term" value="C:membrane"/>
    <property type="evidence" value="ECO:0007669"/>
    <property type="project" value="InterPro"/>
</dbReference>
<keyword evidence="3" id="KW-0597">Phosphoprotein</keyword>
<dbReference type="Gene3D" id="1.20.5.1930">
    <property type="match status" value="1"/>
</dbReference>
<dbReference type="Pfam" id="PF13796">
    <property type="entry name" value="Sensor"/>
    <property type="match status" value="1"/>
</dbReference>
<comment type="caution">
    <text evidence="11">The sequence shown here is derived from an EMBL/GenBank/DDBJ whole genome shotgun (WGS) entry which is preliminary data.</text>
</comment>
<keyword evidence="5" id="KW-0547">Nucleotide-binding</keyword>
<protein>
    <recommendedName>
        <fullName evidence="2">histidine kinase</fullName>
        <ecNumber evidence="2">2.7.13.3</ecNumber>
    </recommendedName>
</protein>
<organism evidence="11 12">
    <name type="scientific">Kineosporia babensis</name>
    <dbReference type="NCBI Taxonomy" id="499548"/>
    <lineage>
        <taxon>Bacteria</taxon>
        <taxon>Bacillati</taxon>
        <taxon>Actinomycetota</taxon>
        <taxon>Actinomycetes</taxon>
        <taxon>Kineosporiales</taxon>
        <taxon>Kineosporiaceae</taxon>
        <taxon>Kineosporia</taxon>
    </lineage>
</organism>
<evidence type="ECO:0000256" key="4">
    <source>
        <dbReference type="ARBA" id="ARBA00022679"/>
    </source>
</evidence>
<evidence type="ECO:0000256" key="6">
    <source>
        <dbReference type="ARBA" id="ARBA00022777"/>
    </source>
</evidence>
<keyword evidence="7" id="KW-0067">ATP-binding</keyword>
<reference evidence="11" key="1">
    <citation type="submission" date="2021-11" db="EMBL/GenBank/DDBJ databases">
        <title>Streptomyces corallinus and Kineosporia corallina sp. nov., two new coral-derived marine actinobacteria.</title>
        <authorList>
            <person name="Buangrab K."/>
            <person name="Sutthacheep M."/>
            <person name="Yeemin T."/>
            <person name="Harunari E."/>
            <person name="Igarashi Y."/>
            <person name="Sripreechasak P."/>
            <person name="Kanchanasin P."/>
            <person name="Tanasupawat S."/>
            <person name="Phongsopitanun W."/>
        </authorList>
    </citation>
    <scope>NUCLEOTIDE SEQUENCE</scope>
    <source>
        <strain evidence="11">JCM 31032</strain>
    </source>
</reference>
<keyword evidence="9" id="KW-0812">Transmembrane</keyword>
<evidence type="ECO:0000313" key="12">
    <source>
        <dbReference type="Proteomes" id="UP001138997"/>
    </source>
</evidence>
<evidence type="ECO:0000256" key="2">
    <source>
        <dbReference type="ARBA" id="ARBA00012438"/>
    </source>
</evidence>
<gene>
    <name evidence="11" type="ORF">LR394_37230</name>
</gene>
<feature type="transmembrane region" description="Helical" evidence="9">
    <location>
        <begin position="41"/>
        <end position="67"/>
    </location>
</feature>
<dbReference type="SUPFAM" id="SSF55874">
    <property type="entry name" value="ATPase domain of HSP90 chaperone/DNA topoisomerase II/histidine kinase"/>
    <property type="match status" value="1"/>
</dbReference>
<evidence type="ECO:0000259" key="10">
    <source>
        <dbReference type="SMART" id="SM00387"/>
    </source>
</evidence>
<keyword evidence="6" id="KW-0418">Kinase</keyword>
<evidence type="ECO:0000256" key="8">
    <source>
        <dbReference type="ARBA" id="ARBA00023012"/>
    </source>
</evidence>
<keyword evidence="9" id="KW-0472">Membrane</keyword>
<dbReference type="Pfam" id="PF02518">
    <property type="entry name" value="HATPase_c"/>
    <property type="match status" value="1"/>
</dbReference>
<accession>A0A9X1SY02</accession>
<feature type="transmembrane region" description="Helical" evidence="9">
    <location>
        <begin position="117"/>
        <end position="140"/>
    </location>
</feature>
<feature type="transmembrane region" description="Helical" evidence="9">
    <location>
        <begin position="172"/>
        <end position="194"/>
    </location>
</feature>
<dbReference type="PANTHER" id="PTHR24421">
    <property type="entry name" value="NITRATE/NITRITE SENSOR PROTEIN NARX-RELATED"/>
    <property type="match status" value="1"/>
</dbReference>
<dbReference type="GO" id="GO:0046983">
    <property type="term" value="F:protein dimerization activity"/>
    <property type="evidence" value="ECO:0007669"/>
    <property type="project" value="InterPro"/>
</dbReference>
<feature type="transmembrane region" description="Helical" evidence="9">
    <location>
        <begin position="147"/>
        <end position="166"/>
    </location>
</feature>
<dbReference type="SMART" id="SM00387">
    <property type="entry name" value="HATPase_c"/>
    <property type="match status" value="1"/>
</dbReference>
<dbReference type="Gene3D" id="3.30.565.10">
    <property type="entry name" value="Histidine kinase-like ATPase, C-terminal domain"/>
    <property type="match status" value="1"/>
</dbReference>
<keyword evidence="8" id="KW-0902">Two-component regulatory system</keyword>
<name>A0A9X1SY02_9ACTN</name>
<evidence type="ECO:0000313" key="11">
    <source>
        <dbReference type="EMBL" id="MCD5316556.1"/>
    </source>
</evidence>
<dbReference type="PANTHER" id="PTHR24421:SF10">
    <property type="entry name" value="NITRATE_NITRITE SENSOR PROTEIN NARQ"/>
    <property type="match status" value="1"/>
</dbReference>
<comment type="catalytic activity">
    <reaction evidence="1">
        <text>ATP + protein L-histidine = ADP + protein N-phospho-L-histidine.</text>
        <dbReference type="EC" id="2.7.13.3"/>
    </reaction>
</comment>
<dbReference type="Proteomes" id="UP001138997">
    <property type="component" value="Unassembled WGS sequence"/>
</dbReference>